<sequence>MDIPQLTSDCSQCAGLCCIGLSFQQGDDFAIDKPSGTPCPNLDQSHRCKIHADLKDKGFEGCIKFDCAGAGQRVTQMRFNGETWQDHPELIFAMMRDFENLRPLHERLQQLVEAGAKSLPDALESERIALIARTSRVWADTDSLRKRFNTFLKAVAKTQTS</sequence>
<dbReference type="EMBL" id="RKQK01000001">
    <property type="protein sequence ID" value="RPE71174.1"/>
    <property type="molecule type" value="Genomic_DNA"/>
</dbReference>
<evidence type="ECO:0000313" key="1">
    <source>
        <dbReference type="EMBL" id="RPE71174.1"/>
    </source>
</evidence>
<name>A0A3N4VE09_9RHOB</name>
<reference evidence="1 2" key="1">
    <citation type="submission" date="2018-11" db="EMBL/GenBank/DDBJ databases">
        <title>Genomic Encyclopedia of Type Strains, Phase IV (KMG-IV): sequencing the most valuable type-strain genomes for metagenomic binning, comparative biology and taxonomic classification.</title>
        <authorList>
            <person name="Goeker M."/>
        </authorList>
    </citation>
    <scope>NUCLEOTIDE SEQUENCE [LARGE SCALE GENOMIC DNA]</scope>
    <source>
        <strain evidence="1 2">DSM 104731</strain>
    </source>
</reference>
<proteinExistence type="predicted"/>
<dbReference type="AlphaFoldDB" id="A0A3N4VE09"/>
<dbReference type="OrthoDB" id="154708at2"/>
<dbReference type="RefSeq" id="WP_123791413.1">
    <property type="nucleotide sequence ID" value="NZ_RKQK01000001.1"/>
</dbReference>
<evidence type="ECO:0008006" key="3">
    <source>
        <dbReference type="Google" id="ProtNLM"/>
    </source>
</evidence>
<gene>
    <name evidence="1" type="ORF">EDD53_0288</name>
</gene>
<protein>
    <recommendedName>
        <fullName evidence="3">Pentapeptide repeat protein</fullName>
    </recommendedName>
</protein>
<organism evidence="1 2">
    <name type="scientific">Pacificibacter maritimus</name>
    <dbReference type="NCBI Taxonomy" id="762213"/>
    <lineage>
        <taxon>Bacteria</taxon>
        <taxon>Pseudomonadati</taxon>
        <taxon>Pseudomonadota</taxon>
        <taxon>Alphaproteobacteria</taxon>
        <taxon>Rhodobacterales</taxon>
        <taxon>Roseobacteraceae</taxon>
        <taxon>Pacificibacter</taxon>
    </lineage>
</organism>
<keyword evidence="2" id="KW-1185">Reference proteome</keyword>
<accession>A0A3N4VE09</accession>
<comment type="caution">
    <text evidence="1">The sequence shown here is derived from an EMBL/GenBank/DDBJ whole genome shotgun (WGS) entry which is preliminary data.</text>
</comment>
<evidence type="ECO:0000313" key="2">
    <source>
        <dbReference type="Proteomes" id="UP000269689"/>
    </source>
</evidence>
<dbReference type="Proteomes" id="UP000269689">
    <property type="component" value="Unassembled WGS sequence"/>
</dbReference>